<evidence type="ECO:0000259" key="3">
    <source>
        <dbReference type="PROSITE" id="PS50989"/>
    </source>
</evidence>
<organism evidence="4 5">
    <name type="scientific">Apatococcus fuscideae</name>
    <dbReference type="NCBI Taxonomy" id="2026836"/>
    <lineage>
        <taxon>Eukaryota</taxon>
        <taxon>Viridiplantae</taxon>
        <taxon>Chlorophyta</taxon>
        <taxon>core chlorophytes</taxon>
        <taxon>Trebouxiophyceae</taxon>
        <taxon>Chlorellales</taxon>
        <taxon>Chlorellaceae</taxon>
        <taxon>Apatococcus</taxon>
    </lineage>
</organism>
<dbReference type="GO" id="GO:0003989">
    <property type="term" value="F:acetyl-CoA carboxylase activity"/>
    <property type="evidence" value="ECO:0007669"/>
    <property type="project" value="InterPro"/>
</dbReference>
<dbReference type="InterPro" id="IPR029045">
    <property type="entry name" value="ClpP/crotonase-like_dom_sf"/>
</dbReference>
<dbReference type="InterPro" id="IPR049076">
    <property type="entry name" value="ACCA"/>
</dbReference>
<dbReference type="GO" id="GO:0006633">
    <property type="term" value="P:fatty acid biosynthetic process"/>
    <property type="evidence" value="ECO:0007669"/>
    <property type="project" value="InterPro"/>
</dbReference>
<dbReference type="PROSITE" id="PS50989">
    <property type="entry name" value="COA_CT_CTER"/>
    <property type="match status" value="1"/>
</dbReference>
<feature type="region of interest" description="Disordered" evidence="1">
    <location>
        <begin position="916"/>
        <end position="936"/>
    </location>
</feature>
<proteinExistence type="predicted"/>
<reference evidence="4 5" key="1">
    <citation type="journal article" date="2024" name="Nat. Commun.">
        <title>Phylogenomics reveals the evolutionary origins of lichenization in chlorophyte algae.</title>
        <authorList>
            <person name="Puginier C."/>
            <person name="Libourel C."/>
            <person name="Otte J."/>
            <person name="Skaloud P."/>
            <person name="Haon M."/>
            <person name="Grisel S."/>
            <person name="Petersen M."/>
            <person name="Berrin J.G."/>
            <person name="Delaux P.M."/>
            <person name="Dal Grande F."/>
            <person name="Keller J."/>
        </authorList>
    </citation>
    <scope>NUCLEOTIDE SEQUENCE [LARGE SCALE GENOMIC DNA]</scope>
    <source>
        <strain evidence="4 5">SAG 2523</strain>
    </source>
</reference>
<dbReference type="PANTHER" id="PTHR45728:SF3">
    <property type="entry name" value="ACETYL-COA CARBOXYLASE"/>
    <property type="match status" value="1"/>
</dbReference>
<dbReference type="SUPFAM" id="SSF52096">
    <property type="entry name" value="ClpP/crotonase"/>
    <property type="match status" value="2"/>
</dbReference>
<dbReference type="Gene3D" id="3.90.226.10">
    <property type="entry name" value="2-enoyl-CoA Hydratase, Chain A, domain 1"/>
    <property type="match status" value="2"/>
</dbReference>
<dbReference type="Pfam" id="PF08326">
    <property type="entry name" value="ACC_central"/>
    <property type="match status" value="1"/>
</dbReference>
<dbReference type="GO" id="GO:0005524">
    <property type="term" value="F:ATP binding"/>
    <property type="evidence" value="ECO:0007669"/>
    <property type="project" value="InterPro"/>
</dbReference>
<dbReference type="InterPro" id="IPR011762">
    <property type="entry name" value="COA_CT_N"/>
</dbReference>
<evidence type="ECO:0008006" key="6">
    <source>
        <dbReference type="Google" id="ProtNLM"/>
    </source>
</evidence>
<dbReference type="Pfam" id="PF01039">
    <property type="entry name" value="Carboxyl_trans"/>
    <property type="match status" value="1"/>
</dbReference>
<evidence type="ECO:0000256" key="1">
    <source>
        <dbReference type="SAM" id="MobiDB-lite"/>
    </source>
</evidence>
<feature type="domain" description="CoA carboxyltransferase N-terminal" evidence="2">
    <location>
        <begin position="238"/>
        <end position="582"/>
    </location>
</feature>
<dbReference type="EMBL" id="JALJOV010002030">
    <property type="protein sequence ID" value="KAK9836081.1"/>
    <property type="molecule type" value="Genomic_DNA"/>
</dbReference>
<evidence type="ECO:0000313" key="4">
    <source>
        <dbReference type="EMBL" id="KAK9836081.1"/>
    </source>
</evidence>
<dbReference type="InterPro" id="IPR034733">
    <property type="entry name" value="AcCoA_carboxyl_beta"/>
</dbReference>
<dbReference type="InterPro" id="IPR011763">
    <property type="entry name" value="COA_CT_C"/>
</dbReference>
<name>A0AAW1RSE4_9CHLO</name>
<evidence type="ECO:0000259" key="2">
    <source>
        <dbReference type="PROSITE" id="PS50980"/>
    </source>
</evidence>
<dbReference type="InterPro" id="IPR013537">
    <property type="entry name" value="AcCoA_COase_cen"/>
</dbReference>
<dbReference type="AlphaFoldDB" id="A0AAW1RSE4"/>
<gene>
    <name evidence="4" type="ORF">WJX84_004446</name>
</gene>
<evidence type="ECO:0000313" key="5">
    <source>
        <dbReference type="Proteomes" id="UP001485043"/>
    </source>
</evidence>
<dbReference type="Gene3D" id="2.40.460.10">
    <property type="entry name" value="Biotin dependent carboxylase carboxyltransferase"/>
    <property type="match status" value="1"/>
</dbReference>
<keyword evidence="5" id="KW-1185">Reference proteome</keyword>
<dbReference type="PROSITE" id="PS50980">
    <property type="entry name" value="COA_CT_NTER"/>
    <property type="match status" value="1"/>
</dbReference>
<comment type="caution">
    <text evidence="4">The sequence shown here is derived from an EMBL/GenBank/DDBJ whole genome shotgun (WGS) entry which is preliminary data.</text>
</comment>
<dbReference type="Proteomes" id="UP001485043">
    <property type="component" value="Unassembled WGS sequence"/>
</dbReference>
<feature type="domain" description="CoA carboxyltransferase C-terminal" evidence="3">
    <location>
        <begin position="586"/>
        <end position="892"/>
    </location>
</feature>
<protein>
    <recommendedName>
        <fullName evidence="6">Acetyl-CoA carboxylase</fullName>
    </recommendedName>
</protein>
<dbReference type="PANTHER" id="PTHR45728">
    <property type="entry name" value="ACETYL-COA CARBOXYLASE, ISOFORM A"/>
    <property type="match status" value="1"/>
</dbReference>
<accession>A0AAW1RSE4</accession>
<sequence length="1007" mass="108443">MDRVSSAPQLLAMLEHRDVCKGLGDPGLNLGRLEQLVVAVLAKVGLLALEPRELVGSCFLLSTSGLGLVDRGRRQEDGKCSRWTSAELFLLGEPSWYRSLLSGRTKGWLGAGLAGHQGSRPDWVHIFLAALPLLPLHSVNQEAAIAAALAEGALAIMRRHGAQFRHAAVAEWEIRLRVMDRLDPWRIIVSTPTGHESDLGSVQVYREHCEAGQEAVYVSKHGEAAQAYPLHHKPVLSPYGPLKEMQQRRLAARRHRTTFCFDFPDVFENALRNIWASSGHSCPKGSLVESCALEVAAGCSYRSAEPAMEAPGGKARKQEEGMVAWRLLLQTPEAPDGRMVVAIANDITYNSGAFGPREDAVFRAVTEYALQHKLPLVYLAANSGARVGLANEVKQCLQVAWVSASDPNKGFNYLYLADADHARLVAAGGEEPTFACERVADDGGQVRWRLRDVIGSEDGLGVECLSGSGAIASTYARAFREGFTITLVSGRTVGIGAYLARLGRRCIQRTDQPIILTGFAALNKLLGRDVYTSQMQLGGPKVMGVNGISHHVVDDDFEGVTAVLRWLSYVPTCTGLAPPLLIGNDPVDRNIGYAPAQGEKLDARAAIAGKRTSDGQHLSGLFDRGSWIEAQAGWAKSVVTGRARLGGIPIGVIAVETQTAMLNIPADPGMPDSSERVIPQAGQVWFPDSALKTAQAMEEFQLEGLPLMIMANWRGFSGGQRDLFEGVLQAGSLIVDQLRAYTQPAFIYLPPGAELRGGAWVVIDAQINSDCVEMYADPSARGGVLEPEGIVEIKFRVPELLQAMHRIDPVIASLKAEGGPRMDAGIKAREAALLPMYRQVAVAFAEMHDTPVRMAAKGTLRGIVPWNRARPYFHNRLRRRLAEDAFLQSVRAIDAKVTRSEALRLLSSGFAARPALHASPQEAPEGQGSGGRARAGAAVFDGDDDAAFGEWVGGEAGLAHQATHLQSLQAAAAARNASEQLAVPSRRSGLLAALRQLAALQQQPAVP</sequence>